<evidence type="ECO:0000313" key="3">
    <source>
        <dbReference type="Proteomes" id="UP000016160"/>
    </source>
</evidence>
<keyword evidence="1" id="KW-0472">Membrane</keyword>
<keyword evidence="3" id="KW-1185">Reference proteome</keyword>
<dbReference type="RefSeq" id="WP_038532844.1">
    <property type="nucleotide sequence ID" value="NZ_HG315671.1"/>
</dbReference>
<feature type="transmembrane region" description="Helical" evidence="1">
    <location>
        <begin position="6"/>
        <end position="26"/>
    </location>
</feature>
<evidence type="ECO:0000313" key="2">
    <source>
        <dbReference type="EMBL" id="CDF81240.1"/>
    </source>
</evidence>
<feature type="transmembrane region" description="Helical" evidence="1">
    <location>
        <begin position="47"/>
        <end position="79"/>
    </location>
</feature>
<feature type="transmembrane region" description="Helical" evidence="1">
    <location>
        <begin position="115"/>
        <end position="131"/>
    </location>
</feature>
<dbReference type="eggNOG" id="ENOG5032SHJ">
    <property type="taxonomic scope" value="Bacteria"/>
</dbReference>
<dbReference type="OrthoDB" id="957977at2"/>
<dbReference type="EMBL" id="HG315671">
    <property type="protein sequence ID" value="CDF81240.1"/>
    <property type="molecule type" value="Genomic_DNA"/>
</dbReference>
<sequence>MEHVLNHSAELLILLFLIITFLMSFIDKVTDWKGNISFLKSHFSETFVVPLLPITLVLIVILEALTTLFCSLGIFEILAEKNTNYAQVGSIISCVILLLFLLGQRITKDFDGARNITIYFIVSVFAVFLFQN</sequence>
<dbReference type="STRING" id="1347342.BN863_35280"/>
<dbReference type="HOGENOM" id="CLU_157902_0_0_10"/>
<dbReference type="PATRIC" id="fig|1347342.6.peg.3559"/>
<dbReference type="AlphaFoldDB" id="T2KR80"/>
<protein>
    <recommendedName>
        <fullName evidence="4">DoxX family protein</fullName>
    </recommendedName>
</protein>
<organism evidence="2 3">
    <name type="scientific">Formosa agariphila (strain DSM 15362 / KCTC 12365 / LMG 23005 / KMM 3901 / M-2Alg 35-1)</name>
    <dbReference type="NCBI Taxonomy" id="1347342"/>
    <lineage>
        <taxon>Bacteria</taxon>
        <taxon>Pseudomonadati</taxon>
        <taxon>Bacteroidota</taxon>
        <taxon>Flavobacteriia</taxon>
        <taxon>Flavobacteriales</taxon>
        <taxon>Flavobacteriaceae</taxon>
        <taxon>Formosa</taxon>
    </lineage>
</organism>
<gene>
    <name evidence="2" type="ORF">BN863_35280</name>
</gene>
<dbReference type="Proteomes" id="UP000016160">
    <property type="component" value="Chromosome"/>
</dbReference>
<reference evidence="2 3" key="1">
    <citation type="journal article" date="2013" name="Appl. Environ. Microbiol.">
        <title>The genome of the alga-associated marine flavobacterium Formosa agariphila KMM 3901T reveals a broad potential for degradation of algal polysaccharides.</title>
        <authorList>
            <person name="Mann A.J."/>
            <person name="Hahnke R.L."/>
            <person name="Huang S."/>
            <person name="Werner J."/>
            <person name="Xing P."/>
            <person name="Barbeyron T."/>
            <person name="Huettel B."/>
            <person name="Stueber K."/>
            <person name="Reinhardt R."/>
            <person name="Harder J."/>
            <person name="Gloeckner F.O."/>
            <person name="Amann R.I."/>
            <person name="Teeling H."/>
        </authorList>
    </citation>
    <scope>NUCLEOTIDE SEQUENCE [LARGE SCALE GENOMIC DNA]</scope>
    <source>
        <strain evidence="3">DSM 15362 / KCTC 12365 / LMG 23005 / KMM 3901</strain>
    </source>
</reference>
<name>T2KR80_FORAG</name>
<keyword evidence="1" id="KW-0812">Transmembrane</keyword>
<evidence type="ECO:0000256" key="1">
    <source>
        <dbReference type="SAM" id="Phobius"/>
    </source>
</evidence>
<feature type="transmembrane region" description="Helical" evidence="1">
    <location>
        <begin position="85"/>
        <end position="103"/>
    </location>
</feature>
<accession>T2KR80</accession>
<keyword evidence="1" id="KW-1133">Transmembrane helix</keyword>
<evidence type="ECO:0008006" key="4">
    <source>
        <dbReference type="Google" id="ProtNLM"/>
    </source>
</evidence>
<proteinExistence type="predicted"/>